<evidence type="ECO:0000313" key="2">
    <source>
        <dbReference type="Proteomes" id="UP000587524"/>
    </source>
</evidence>
<dbReference type="GO" id="GO:0000428">
    <property type="term" value="C:DNA-directed RNA polymerase complex"/>
    <property type="evidence" value="ECO:0007669"/>
    <property type="project" value="UniProtKB-KW"/>
</dbReference>
<sequence length="109" mass="12827">MTGMPEQPEKWPQGAPWTLMHAHNAGQVARICCGHCNIKRFYKPLELREVIGNVTIEQVRAKVRCEKCGRKESMSAELFHPVGQELVTVRFRRLVEIRWERRVIWRDES</sequence>
<evidence type="ECO:0000313" key="1">
    <source>
        <dbReference type="EMBL" id="MBA9021275.1"/>
    </source>
</evidence>
<keyword evidence="2" id="KW-1185">Reference proteome</keyword>
<dbReference type="EMBL" id="JACJHZ010000015">
    <property type="protein sequence ID" value="MBA9021275.1"/>
    <property type="molecule type" value="Genomic_DNA"/>
</dbReference>
<keyword evidence="1" id="KW-0804">Transcription</keyword>
<gene>
    <name evidence="1" type="ORF">HNQ97_003281</name>
</gene>
<protein>
    <submittedName>
        <fullName evidence="1">DNA-directed RNA polymerase subunit RPC12/RpoP</fullName>
    </submittedName>
</protein>
<reference evidence="1 2" key="1">
    <citation type="submission" date="2020-08" db="EMBL/GenBank/DDBJ databases">
        <title>Genomic Encyclopedia of Type Strains, Phase IV (KMG-IV): sequencing the most valuable type-strain genomes for metagenomic binning, comparative biology and taxonomic classification.</title>
        <authorList>
            <person name="Goeker M."/>
        </authorList>
    </citation>
    <scope>NUCLEOTIDE SEQUENCE [LARGE SCALE GENOMIC DNA]</scope>
    <source>
        <strain evidence="1 2">DSM 17455</strain>
    </source>
</reference>
<dbReference type="Proteomes" id="UP000587524">
    <property type="component" value="Unassembled WGS sequence"/>
</dbReference>
<comment type="caution">
    <text evidence="1">The sequence shown here is derived from an EMBL/GenBank/DDBJ whole genome shotgun (WGS) entry which is preliminary data.</text>
</comment>
<keyword evidence="1" id="KW-0240">DNA-directed RNA polymerase</keyword>
<organism evidence="1 2">
    <name type="scientific">Aminobacter ciceronei</name>
    <dbReference type="NCBI Taxonomy" id="150723"/>
    <lineage>
        <taxon>Bacteria</taxon>
        <taxon>Pseudomonadati</taxon>
        <taxon>Pseudomonadota</taxon>
        <taxon>Alphaproteobacteria</taxon>
        <taxon>Hyphomicrobiales</taxon>
        <taxon>Phyllobacteriaceae</taxon>
        <taxon>Aminobacter</taxon>
    </lineage>
</organism>
<name>A0ABR6C8G1_9HYPH</name>
<proteinExistence type="predicted"/>
<accession>A0ABR6C8G1</accession>
<dbReference type="RefSeq" id="WP_182574553.1">
    <property type="nucleotide sequence ID" value="NZ_JACJHZ010000015.1"/>
</dbReference>